<reference evidence="4" key="1">
    <citation type="journal article" date="2019" name="Int. J. Syst. Evol. Microbiol.">
        <title>The Global Catalogue of Microorganisms (GCM) 10K type strain sequencing project: providing services to taxonomists for standard genome sequencing and annotation.</title>
        <authorList>
            <consortium name="The Broad Institute Genomics Platform"/>
            <consortium name="The Broad Institute Genome Sequencing Center for Infectious Disease"/>
            <person name="Wu L."/>
            <person name="Ma J."/>
        </authorList>
    </citation>
    <scope>NUCLEOTIDE SEQUENCE [LARGE SCALE GENOMIC DNA]</scope>
    <source>
        <strain evidence="4">JCM 10671</strain>
    </source>
</reference>
<accession>A0ABN1H547</accession>
<feature type="region of interest" description="Disordered" evidence="1">
    <location>
        <begin position="1"/>
        <end position="37"/>
    </location>
</feature>
<sequence>MKRSSRRDDAGDATSAGSPAGASARREYDRRRAQREDHARARFPRIGGLLLALNEEPTSTRVWDQGAKGEEAVGAVLDGIADVLVLHDRRLNGGSRANIDHLVVAASGVWVVDTKTHKGDLEVRRLGGVFRPREDRLLINGRDRTSLIEGLQRQVETVQRALITAQLDVPVHGALCFVGTTLPWTDKAIDGIPLIGRRGLRKAVQRRGDLDAAARASVAALLDSRFPPA</sequence>
<feature type="compositionally biased region" description="Low complexity" evidence="1">
    <location>
        <begin position="12"/>
        <end position="23"/>
    </location>
</feature>
<dbReference type="RefSeq" id="WP_344607292.1">
    <property type="nucleotide sequence ID" value="NZ_BAAAHE010000035.1"/>
</dbReference>
<feature type="compositionally biased region" description="Basic and acidic residues" evidence="1">
    <location>
        <begin position="1"/>
        <end position="10"/>
    </location>
</feature>
<dbReference type="Proteomes" id="UP001500957">
    <property type="component" value="Unassembled WGS sequence"/>
</dbReference>
<comment type="caution">
    <text evidence="3">The sequence shown here is derived from an EMBL/GenBank/DDBJ whole genome shotgun (WGS) entry which is preliminary data.</text>
</comment>
<protein>
    <recommendedName>
        <fullName evidence="2">NERD domain-containing protein</fullName>
    </recommendedName>
</protein>
<dbReference type="InterPro" id="IPR011528">
    <property type="entry name" value="NERD"/>
</dbReference>
<organism evidence="3 4">
    <name type="scientific">Sporichthya brevicatena</name>
    <dbReference type="NCBI Taxonomy" id="171442"/>
    <lineage>
        <taxon>Bacteria</taxon>
        <taxon>Bacillati</taxon>
        <taxon>Actinomycetota</taxon>
        <taxon>Actinomycetes</taxon>
        <taxon>Sporichthyales</taxon>
        <taxon>Sporichthyaceae</taxon>
        <taxon>Sporichthya</taxon>
    </lineage>
</organism>
<feature type="compositionally biased region" description="Basic and acidic residues" evidence="1">
    <location>
        <begin position="24"/>
        <end position="37"/>
    </location>
</feature>
<evidence type="ECO:0000313" key="4">
    <source>
        <dbReference type="Proteomes" id="UP001500957"/>
    </source>
</evidence>
<dbReference type="PROSITE" id="PS50965">
    <property type="entry name" value="NERD"/>
    <property type="match status" value="1"/>
</dbReference>
<gene>
    <name evidence="3" type="ORF">GCM10009547_36010</name>
</gene>
<feature type="domain" description="NERD" evidence="2">
    <location>
        <begin position="65"/>
        <end position="170"/>
    </location>
</feature>
<dbReference type="EMBL" id="BAAAHE010000035">
    <property type="protein sequence ID" value="GAA0629180.1"/>
    <property type="molecule type" value="Genomic_DNA"/>
</dbReference>
<dbReference type="Pfam" id="PF08378">
    <property type="entry name" value="NERD"/>
    <property type="match status" value="1"/>
</dbReference>
<proteinExistence type="predicted"/>
<name>A0ABN1H547_9ACTN</name>
<evidence type="ECO:0000313" key="3">
    <source>
        <dbReference type="EMBL" id="GAA0629180.1"/>
    </source>
</evidence>
<evidence type="ECO:0000256" key="1">
    <source>
        <dbReference type="SAM" id="MobiDB-lite"/>
    </source>
</evidence>
<evidence type="ECO:0000259" key="2">
    <source>
        <dbReference type="PROSITE" id="PS50965"/>
    </source>
</evidence>
<keyword evidence="4" id="KW-1185">Reference proteome</keyword>